<evidence type="ECO:0000256" key="1">
    <source>
        <dbReference type="SAM" id="Phobius"/>
    </source>
</evidence>
<protein>
    <submittedName>
        <fullName evidence="2">Uncharacterized protein</fullName>
    </submittedName>
</protein>
<reference evidence="2 3" key="1">
    <citation type="submission" date="2023-07" db="EMBL/GenBank/DDBJ databases">
        <title>Genomic Encyclopedia of Type Strains, Phase IV (KMG-IV): sequencing the most valuable type-strain genomes for metagenomic binning, comparative biology and taxonomic classification.</title>
        <authorList>
            <person name="Goeker M."/>
        </authorList>
    </citation>
    <scope>NUCLEOTIDE SEQUENCE [LARGE SCALE GENOMIC DNA]</scope>
    <source>
        <strain evidence="2 3">DSM 17723</strain>
    </source>
</reference>
<organism evidence="2 3">
    <name type="scientific">Metabacillus niabensis</name>
    <dbReference type="NCBI Taxonomy" id="324854"/>
    <lineage>
        <taxon>Bacteria</taxon>
        <taxon>Bacillati</taxon>
        <taxon>Bacillota</taxon>
        <taxon>Bacilli</taxon>
        <taxon>Bacillales</taxon>
        <taxon>Bacillaceae</taxon>
        <taxon>Metabacillus</taxon>
    </lineage>
</organism>
<comment type="caution">
    <text evidence="2">The sequence shown here is derived from an EMBL/GenBank/DDBJ whole genome shotgun (WGS) entry which is preliminary data.</text>
</comment>
<proteinExistence type="predicted"/>
<dbReference type="RefSeq" id="WP_174881777.1">
    <property type="nucleotide sequence ID" value="NZ_CADEPK010000430.1"/>
</dbReference>
<evidence type="ECO:0000313" key="3">
    <source>
        <dbReference type="Proteomes" id="UP001232245"/>
    </source>
</evidence>
<feature type="transmembrane region" description="Helical" evidence="1">
    <location>
        <begin position="132"/>
        <end position="153"/>
    </location>
</feature>
<feature type="transmembrane region" description="Helical" evidence="1">
    <location>
        <begin position="42"/>
        <end position="60"/>
    </location>
</feature>
<accession>A0ABT9Z267</accession>
<gene>
    <name evidence="2" type="ORF">J2S02_002652</name>
</gene>
<dbReference type="EMBL" id="JAUSTZ010000004">
    <property type="protein sequence ID" value="MDQ0226307.1"/>
    <property type="molecule type" value="Genomic_DNA"/>
</dbReference>
<keyword evidence="1" id="KW-0472">Membrane</keyword>
<feature type="transmembrane region" description="Helical" evidence="1">
    <location>
        <begin position="104"/>
        <end position="126"/>
    </location>
</feature>
<feature type="transmembrane region" description="Helical" evidence="1">
    <location>
        <begin position="80"/>
        <end position="97"/>
    </location>
</feature>
<sequence length="159" mass="18448">MSKALENLDLNASGLWFAILISFLLLLIAAFIPKKYISWREIYLTFGIVGLATWICDALIARVFDLIDLGDEKMAGLGEILSYTFIPTSLAVIYINYYTKKNRWILSIIFTFISILIDLGMQYFGYMQYNGWNLFFSILFIFIAFAFLIPLHIRIIRDK</sequence>
<keyword evidence="1" id="KW-1133">Transmembrane helix</keyword>
<dbReference type="Proteomes" id="UP001232245">
    <property type="component" value="Unassembled WGS sequence"/>
</dbReference>
<keyword evidence="3" id="KW-1185">Reference proteome</keyword>
<name>A0ABT9Z267_9BACI</name>
<keyword evidence="1" id="KW-0812">Transmembrane</keyword>
<evidence type="ECO:0000313" key="2">
    <source>
        <dbReference type="EMBL" id="MDQ0226307.1"/>
    </source>
</evidence>
<feature type="transmembrane region" description="Helical" evidence="1">
    <location>
        <begin position="12"/>
        <end position="30"/>
    </location>
</feature>